<evidence type="ECO:0000313" key="3">
    <source>
        <dbReference type="Proteomes" id="UP000010880"/>
    </source>
</evidence>
<sequence length="133" mass="14915">MANKNDIDLSQLQSQINDILDQSLGQVKGLDATEIKEYVNDMMNQSFKQSKELTNAIDKADIKEHIRDMFNRSLDHLSNDSNNAPAKLGDKPKLLNDLGVKEPKPKYLELNNSIIMIMELPESVNGDNIGVAF</sequence>
<accession>L0KB49</accession>
<proteinExistence type="predicted"/>
<dbReference type="RefSeq" id="WP_015327325.1">
    <property type="nucleotide sequence ID" value="NC_019978.1"/>
</dbReference>
<dbReference type="EMBL" id="CP003359">
    <property type="protein sequence ID" value="AGB41609.1"/>
    <property type="molecule type" value="Genomic_DNA"/>
</dbReference>
<dbReference type="HOGENOM" id="CLU_1903780_0_0_9"/>
<dbReference type="KEGG" id="hhl:Halha_1672"/>
<dbReference type="Proteomes" id="UP000010880">
    <property type="component" value="Chromosome"/>
</dbReference>
<evidence type="ECO:0000256" key="1">
    <source>
        <dbReference type="SAM" id="MobiDB-lite"/>
    </source>
</evidence>
<feature type="region of interest" description="Disordered" evidence="1">
    <location>
        <begin position="75"/>
        <end position="99"/>
    </location>
</feature>
<feature type="compositionally biased region" description="Basic and acidic residues" evidence="1">
    <location>
        <begin position="88"/>
        <end position="99"/>
    </location>
</feature>
<dbReference type="AlphaFoldDB" id="L0KB49"/>
<protein>
    <submittedName>
        <fullName evidence="2">Uncharacterized protein</fullName>
    </submittedName>
</protein>
<keyword evidence="3" id="KW-1185">Reference proteome</keyword>
<name>L0KB49_HALHC</name>
<gene>
    <name evidence="2" type="ordered locus">Halha_1672</name>
</gene>
<dbReference type="STRING" id="748449.Halha_1672"/>
<organism evidence="2 3">
    <name type="scientific">Halobacteroides halobius (strain ATCC 35273 / DSM 5150 / MD-1)</name>
    <dbReference type="NCBI Taxonomy" id="748449"/>
    <lineage>
        <taxon>Bacteria</taxon>
        <taxon>Bacillati</taxon>
        <taxon>Bacillota</taxon>
        <taxon>Clostridia</taxon>
        <taxon>Halanaerobiales</taxon>
        <taxon>Halobacteroidaceae</taxon>
        <taxon>Halobacteroides</taxon>
    </lineage>
</organism>
<reference evidence="3" key="1">
    <citation type="submission" date="2012-02" db="EMBL/GenBank/DDBJ databases">
        <title>The complete genome of Halobacteroides halobius DSM 5150.</title>
        <authorList>
            <person name="Lucas S."/>
            <person name="Copeland A."/>
            <person name="Lapidus A."/>
            <person name="Glavina del Rio T."/>
            <person name="Dalin E."/>
            <person name="Tice H."/>
            <person name="Bruce D."/>
            <person name="Goodwin L."/>
            <person name="Pitluck S."/>
            <person name="Peters L."/>
            <person name="Mikhailova N."/>
            <person name="Gu W."/>
            <person name="Kyrpides N."/>
            <person name="Mavromatis K."/>
            <person name="Ivanova N."/>
            <person name="Brettin T."/>
            <person name="Detter J.C."/>
            <person name="Han C."/>
            <person name="Larimer F."/>
            <person name="Land M."/>
            <person name="Hauser L."/>
            <person name="Markowitz V."/>
            <person name="Cheng J.-F."/>
            <person name="Hugenholtz P."/>
            <person name="Woyke T."/>
            <person name="Wu D."/>
            <person name="Tindall B."/>
            <person name="Pomrenke H."/>
            <person name="Brambilla E."/>
            <person name="Klenk H.-P."/>
            <person name="Eisen J.A."/>
        </authorList>
    </citation>
    <scope>NUCLEOTIDE SEQUENCE [LARGE SCALE GENOMIC DNA]</scope>
    <source>
        <strain evidence="3">ATCC 35273 / DSM 5150 / MD-1</strain>
    </source>
</reference>
<evidence type="ECO:0000313" key="2">
    <source>
        <dbReference type="EMBL" id="AGB41609.1"/>
    </source>
</evidence>